<dbReference type="OrthoDB" id="9757546at2"/>
<comment type="subunit">
    <text evidence="1">Monomer.</text>
</comment>
<evidence type="ECO:0000256" key="1">
    <source>
        <dbReference type="ARBA" id="ARBA00011245"/>
    </source>
</evidence>
<evidence type="ECO:0000313" key="11">
    <source>
        <dbReference type="Proteomes" id="UP000284021"/>
    </source>
</evidence>
<dbReference type="RefSeq" id="WP_119952695.1">
    <property type="nucleotide sequence ID" value="NZ_QYUR01000002.1"/>
</dbReference>
<dbReference type="GO" id="GO:0016491">
    <property type="term" value="F:oxidoreductase activity"/>
    <property type="evidence" value="ECO:0007669"/>
    <property type="project" value="InterPro"/>
</dbReference>
<protein>
    <recommendedName>
        <fullName evidence="4">Multicopper oxidase CueO</fullName>
        <ecNumber evidence="3">1.16.3.4</ecNumber>
    </recommendedName>
    <alternativeName>
        <fullName evidence="5">Copper efflux oxidase</fullName>
    </alternativeName>
    <alternativeName>
        <fullName evidence="6">Cuprous oxidase</fullName>
    </alternativeName>
</protein>
<dbReference type="Pfam" id="PF07731">
    <property type="entry name" value="Cu-oxidase_2"/>
    <property type="match status" value="1"/>
</dbReference>
<dbReference type="CDD" id="cd13889">
    <property type="entry name" value="CuRO_3_BOD"/>
    <property type="match status" value="1"/>
</dbReference>
<dbReference type="Gene3D" id="2.60.40.420">
    <property type="entry name" value="Cupredoxins - blue copper proteins"/>
    <property type="match status" value="3"/>
</dbReference>
<evidence type="ECO:0000256" key="7">
    <source>
        <dbReference type="ARBA" id="ARBA00048092"/>
    </source>
</evidence>
<gene>
    <name evidence="10" type="ORF">D3879_03450</name>
</gene>
<dbReference type="InterPro" id="IPR045087">
    <property type="entry name" value="Cu-oxidase_fam"/>
</dbReference>
<dbReference type="EMBL" id="QYUR01000002">
    <property type="protein sequence ID" value="RJG12365.1"/>
    <property type="molecule type" value="Genomic_DNA"/>
</dbReference>
<feature type="region of interest" description="Disordered" evidence="8">
    <location>
        <begin position="613"/>
        <end position="636"/>
    </location>
</feature>
<dbReference type="InterPro" id="IPR006311">
    <property type="entry name" value="TAT_signal"/>
</dbReference>
<keyword evidence="2" id="KW-0479">Metal-binding</keyword>
<comment type="catalytic activity">
    <reaction evidence="7">
        <text>4 Cu(+) + O2 + 4 H(+) = 4 Cu(2+) + 2 H2O</text>
        <dbReference type="Rhea" id="RHEA:30083"/>
        <dbReference type="ChEBI" id="CHEBI:15377"/>
        <dbReference type="ChEBI" id="CHEBI:15378"/>
        <dbReference type="ChEBI" id="CHEBI:15379"/>
        <dbReference type="ChEBI" id="CHEBI:29036"/>
        <dbReference type="ChEBI" id="CHEBI:49552"/>
        <dbReference type="EC" id="1.16.3.4"/>
    </reaction>
    <physiologicalReaction direction="left-to-right" evidence="7">
        <dbReference type="Rhea" id="RHEA:30084"/>
    </physiologicalReaction>
</comment>
<dbReference type="PANTHER" id="PTHR48267:SF1">
    <property type="entry name" value="BILIRUBIN OXIDASE"/>
    <property type="match status" value="1"/>
</dbReference>
<dbReference type="InterPro" id="IPR011706">
    <property type="entry name" value="Cu-oxidase_C"/>
</dbReference>
<organism evidence="10 11">
    <name type="scientific">Pseudomonas cavernicola</name>
    <dbReference type="NCBI Taxonomy" id="2320866"/>
    <lineage>
        <taxon>Bacteria</taxon>
        <taxon>Pseudomonadati</taxon>
        <taxon>Pseudomonadota</taxon>
        <taxon>Gammaproteobacteria</taxon>
        <taxon>Pseudomonadales</taxon>
        <taxon>Pseudomonadaceae</taxon>
        <taxon>Pseudomonas</taxon>
    </lineage>
</organism>
<dbReference type="Proteomes" id="UP000284021">
    <property type="component" value="Unassembled WGS sequence"/>
</dbReference>
<accession>A0A418XIW5</accession>
<sequence>MKSKAWKSRSKRSKDLPDGEARRSFLKLSAAAMAAPLLLRARNSAAVEWVTTPQPIFPPSPTTRPWLEELPRQIVPIAPLDPLITPLTPSPTVDANIAGGEAGRAPHQRYAELIARFGAPQLYELSAVENPAWVTHPDLPNQTVWAYRSATPNATVPATIFARYGKPILCRIHNELPQDHVGFGSPEISTHLHNLHTPSESDGFPGDFYSPNLAGPTLTAPGEFKDHFYPNIYAGYDEQKTPLGDPNEALGTLFFHDHTLDFTAPNVYRGLVGFYLLFDDLDSGDERDPNGLRLPSHPYDYPLAFGDRRFTPLPDGQLFFDQLHAEGVLGDKVVVNGKIEPVLRVDRRKYRLRLLNSGTSRFYEFYLVTPGNVVQRFDYIANDGNLLPETLRNQTKVRLGVAERGDIVVDFSKYQIGTELYLVNRIRQLSTRGPKDVKAPGTRVLKFIVDRDPPEQDMSQVPDKLRDLPELPTDEEIDKLPVRRWEFDRKNGLWVVNQQLFDVDNPRAKIKQGDAEVWELVDDAGGWSHPIHIHFEEGIILSKTVDEIEVPVPLHERGRKDVFVLEKTMAMRVLLRFRDFKGKYVMHCHNVIHEDHAMMVRWDIVGEGEEDVDVGEDVDVDVDVDVDNDDDDDDDD</sequence>
<dbReference type="PANTHER" id="PTHR48267">
    <property type="entry name" value="CUPREDOXIN SUPERFAMILY PROTEIN"/>
    <property type="match status" value="1"/>
</dbReference>
<dbReference type="EC" id="1.16.3.4" evidence="3"/>
<evidence type="ECO:0000256" key="4">
    <source>
        <dbReference type="ARBA" id="ARBA00041027"/>
    </source>
</evidence>
<reference evidence="10 11" key="1">
    <citation type="submission" date="2018-09" db="EMBL/GenBank/DDBJ databases">
        <authorList>
            <person name="Zhu H."/>
        </authorList>
    </citation>
    <scope>NUCLEOTIDE SEQUENCE [LARGE SCALE GENOMIC DNA]</scope>
    <source>
        <strain evidence="10 11">K1S02-6</strain>
    </source>
</reference>
<evidence type="ECO:0000256" key="5">
    <source>
        <dbReference type="ARBA" id="ARBA00042896"/>
    </source>
</evidence>
<dbReference type="PROSITE" id="PS00080">
    <property type="entry name" value="MULTICOPPER_OXIDASE2"/>
    <property type="match status" value="1"/>
</dbReference>
<dbReference type="AlphaFoldDB" id="A0A418XIW5"/>
<keyword evidence="11" id="KW-1185">Reference proteome</keyword>
<dbReference type="InterPro" id="IPR002355">
    <property type="entry name" value="Cu_oxidase_Cu_BS"/>
</dbReference>
<evidence type="ECO:0000259" key="9">
    <source>
        <dbReference type="Pfam" id="PF07731"/>
    </source>
</evidence>
<name>A0A418XIW5_9PSED</name>
<dbReference type="SUPFAM" id="SSF49503">
    <property type="entry name" value="Cupredoxins"/>
    <property type="match status" value="3"/>
</dbReference>
<dbReference type="GO" id="GO:0005507">
    <property type="term" value="F:copper ion binding"/>
    <property type="evidence" value="ECO:0007669"/>
    <property type="project" value="InterPro"/>
</dbReference>
<comment type="caution">
    <text evidence="10">The sequence shown here is derived from an EMBL/GenBank/DDBJ whole genome shotgun (WGS) entry which is preliminary data.</text>
</comment>
<dbReference type="InterPro" id="IPR008972">
    <property type="entry name" value="Cupredoxin"/>
</dbReference>
<feature type="domain" description="Plastocyanin-like" evidence="9">
    <location>
        <begin position="483"/>
        <end position="602"/>
    </location>
</feature>
<proteinExistence type="predicted"/>
<evidence type="ECO:0000256" key="2">
    <source>
        <dbReference type="ARBA" id="ARBA00022723"/>
    </source>
</evidence>
<evidence type="ECO:0000256" key="8">
    <source>
        <dbReference type="SAM" id="MobiDB-lite"/>
    </source>
</evidence>
<evidence type="ECO:0000256" key="3">
    <source>
        <dbReference type="ARBA" id="ARBA00038978"/>
    </source>
</evidence>
<evidence type="ECO:0000313" key="10">
    <source>
        <dbReference type="EMBL" id="RJG12365.1"/>
    </source>
</evidence>
<dbReference type="PROSITE" id="PS51318">
    <property type="entry name" value="TAT"/>
    <property type="match status" value="1"/>
</dbReference>
<evidence type="ECO:0000256" key="6">
    <source>
        <dbReference type="ARBA" id="ARBA00043090"/>
    </source>
</evidence>